<dbReference type="EMBL" id="MH651189">
    <property type="protein sequence ID" value="AXQ65193.1"/>
    <property type="molecule type" value="Genomic_DNA"/>
</dbReference>
<reference evidence="1 2" key="1">
    <citation type="submission" date="2018-07" db="EMBL/GenBank/DDBJ databases">
        <authorList>
            <person name="Roberston F.H."/>
            <person name="Ghiringhelli B.C."/>
            <person name="Garcia S."/>
            <person name="Henry S."/>
            <person name="Naegele L."/>
            <person name="Slowan-Pomeroy T."/>
            <person name="Briggs L.A."/>
            <person name="Warner M.H."/>
            <person name="Garlena R.A."/>
            <person name="Russell D.A."/>
            <person name="Pope W.H."/>
            <person name="Jacobs-Sera D."/>
            <person name="Hatfull G.F."/>
        </authorList>
    </citation>
    <scope>NUCLEOTIDE SEQUENCE [LARGE SCALE GENOMIC DNA]</scope>
</reference>
<accession>A0A385E099</accession>
<dbReference type="KEGG" id="vg:63911750"/>
<dbReference type="RefSeq" id="YP_010051014.1">
    <property type="nucleotide sequence ID" value="NC_054436.1"/>
</dbReference>
<sequence length="82" mass="9238">MIEYGIRMKRSRRVIKKLGAIERRQADSLLRNLERKAYGTGVLELVEREVTGWIPADGPPRTCAECGMSEVHKMDCGTGRCS</sequence>
<organism evidence="1 2">
    <name type="scientific">Gordonia phage Schmidt</name>
    <dbReference type="NCBI Taxonomy" id="2301697"/>
    <lineage>
        <taxon>Viruses</taxon>
        <taxon>Duplodnaviria</taxon>
        <taxon>Heunggongvirae</taxon>
        <taxon>Uroviricota</taxon>
        <taxon>Caudoviricetes</taxon>
        <taxon>Ruthgordonvirinae</taxon>
        <taxon>Schmidtvirus</taxon>
        <taxon>Schmidtvirus schmidt</taxon>
    </lineage>
</organism>
<name>A0A385E099_9CAUD</name>
<evidence type="ECO:0000313" key="1">
    <source>
        <dbReference type="EMBL" id="AXQ65193.1"/>
    </source>
</evidence>
<dbReference type="Proteomes" id="UP000262719">
    <property type="component" value="Segment"/>
</dbReference>
<gene>
    <name evidence="1" type="primary">74</name>
    <name evidence="1" type="ORF">SEA_SCHMIDT_74</name>
</gene>
<dbReference type="GeneID" id="63911750"/>
<proteinExistence type="predicted"/>
<protein>
    <submittedName>
        <fullName evidence="1">Uncharacterized protein</fullName>
    </submittedName>
</protein>
<evidence type="ECO:0000313" key="2">
    <source>
        <dbReference type="Proteomes" id="UP000262719"/>
    </source>
</evidence>
<keyword evidence="2" id="KW-1185">Reference proteome</keyword>